<proteinExistence type="predicted"/>
<dbReference type="InterPro" id="IPR021133">
    <property type="entry name" value="HEAT_type_2"/>
</dbReference>
<dbReference type="Proteomes" id="UP001381693">
    <property type="component" value="Unassembled WGS sequence"/>
</dbReference>
<evidence type="ECO:0000313" key="2">
    <source>
        <dbReference type="EMBL" id="KAK7078567.1"/>
    </source>
</evidence>
<reference evidence="2 3" key="1">
    <citation type="submission" date="2023-11" db="EMBL/GenBank/DDBJ databases">
        <title>Halocaridina rubra genome assembly.</title>
        <authorList>
            <person name="Smith C."/>
        </authorList>
    </citation>
    <scope>NUCLEOTIDE SEQUENCE [LARGE SCALE GENOMIC DNA]</scope>
    <source>
        <strain evidence="2">EP-1</strain>
        <tissue evidence="2">Whole</tissue>
    </source>
</reference>
<comment type="caution">
    <text evidence="2">The sequence shown here is derived from an EMBL/GenBank/DDBJ whole genome shotgun (WGS) entry which is preliminary data.</text>
</comment>
<dbReference type="SUPFAM" id="SSF48371">
    <property type="entry name" value="ARM repeat"/>
    <property type="match status" value="1"/>
</dbReference>
<organism evidence="2 3">
    <name type="scientific">Halocaridina rubra</name>
    <name type="common">Hawaiian red shrimp</name>
    <dbReference type="NCBI Taxonomy" id="373956"/>
    <lineage>
        <taxon>Eukaryota</taxon>
        <taxon>Metazoa</taxon>
        <taxon>Ecdysozoa</taxon>
        <taxon>Arthropoda</taxon>
        <taxon>Crustacea</taxon>
        <taxon>Multicrustacea</taxon>
        <taxon>Malacostraca</taxon>
        <taxon>Eumalacostraca</taxon>
        <taxon>Eucarida</taxon>
        <taxon>Decapoda</taxon>
        <taxon>Pleocyemata</taxon>
        <taxon>Caridea</taxon>
        <taxon>Atyoidea</taxon>
        <taxon>Atyidae</taxon>
        <taxon>Halocaridina</taxon>
    </lineage>
</organism>
<accession>A0AAN8X6C6</accession>
<keyword evidence="3" id="KW-1185">Reference proteome</keyword>
<dbReference type="AlphaFoldDB" id="A0AAN8X6C6"/>
<evidence type="ECO:0000256" key="1">
    <source>
        <dbReference type="PROSITE-ProRule" id="PRU00103"/>
    </source>
</evidence>
<feature type="non-terminal residue" evidence="2">
    <location>
        <position position="167"/>
    </location>
</feature>
<dbReference type="InterPro" id="IPR016024">
    <property type="entry name" value="ARM-type_fold"/>
</dbReference>
<feature type="repeat" description="HEAT" evidence="1">
    <location>
        <begin position="110"/>
        <end position="148"/>
    </location>
</feature>
<name>A0AAN8X6C6_HALRR</name>
<gene>
    <name evidence="2" type="ORF">SK128_003366</name>
</gene>
<dbReference type="PROSITE" id="PS50077">
    <property type="entry name" value="HEAT_REPEAT"/>
    <property type="match status" value="1"/>
</dbReference>
<sequence>MLAFYTQGNFGDGDLLLLLKALRGAFELEQYGETGVTLRNRLMAMLLKNCLDTVEKQYCLFAMIWGWHPSLPFSNIVDKSLMVWCLNLGSAILSIQKDNISWMLSSKMPIIPALISCITSSTSVVRKAAVNCMSKIAYIKGGRLVEDSLSLLVEKILQHSEEILSDD</sequence>
<protein>
    <submittedName>
        <fullName evidence="2">Uncharacterized protein</fullName>
    </submittedName>
</protein>
<dbReference type="EMBL" id="JAXCGZ010007767">
    <property type="protein sequence ID" value="KAK7078567.1"/>
    <property type="molecule type" value="Genomic_DNA"/>
</dbReference>
<evidence type="ECO:0000313" key="3">
    <source>
        <dbReference type="Proteomes" id="UP001381693"/>
    </source>
</evidence>